<proteinExistence type="predicted"/>
<name>A0A0N4VZA8_HAEPC</name>
<reference evidence="3" key="1">
    <citation type="submission" date="2017-02" db="UniProtKB">
        <authorList>
            <consortium name="WormBaseParasite"/>
        </authorList>
    </citation>
    <scope>IDENTIFICATION</scope>
</reference>
<dbReference type="EMBL" id="UZAF01005951">
    <property type="protein sequence ID" value="VDO15914.1"/>
    <property type="molecule type" value="Genomic_DNA"/>
</dbReference>
<evidence type="ECO:0000313" key="1">
    <source>
        <dbReference type="EMBL" id="VDO15914.1"/>
    </source>
</evidence>
<dbReference type="AlphaFoldDB" id="A0A0N4VZA8"/>
<dbReference type="Proteomes" id="UP000268014">
    <property type="component" value="Unassembled WGS sequence"/>
</dbReference>
<protein>
    <submittedName>
        <fullName evidence="3">Prohibitin</fullName>
    </submittedName>
</protein>
<evidence type="ECO:0000313" key="2">
    <source>
        <dbReference type="Proteomes" id="UP000268014"/>
    </source>
</evidence>
<sequence length="80" mass="8673">MLGRATRAVEMTRGGREGNNAFLKYESAAGSSFGGVEALIESGIGYKDIVKLSKEPNIDSLFVMPRGLNFLADFEVEQSK</sequence>
<evidence type="ECO:0000313" key="3">
    <source>
        <dbReference type="WBParaSite" id="HPLM_0000263001-mRNA-1"/>
    </source>
</evidence>
<accession>A0A0N4VZA8</accession>
<dbReference type="WBParaSite" id="HPLM_0000263001-mRNA-1">
    <property type="protein sequence ID" value="HPLM_0000263001-mRNA-1"/>
    <property type="gene ID" value="HPLM_0000263001"/>
</dbReference>
<dbReference type="STRING" id="6290.A0A0N4VZA8"/>
<gene>
    <name evidence="1" type="ORF">HPLM_LOCUS2625</name>
</gene>
<organism evidence="3">
    <name type="scientific">Haemonchus placei</name>
    <name type="common">Barber's pole worm</name>
    <dbReference type="NCBI Taxonomy" id="6290"/>
    <lineage>
        <taxon>Eukaryota</taxon>
        <taxon>Metazoa</taxon>
        <taxon>Ecdysozoa</taxon>
        <taxon>Nematoda</taxon>
        <taxon>Chromadorea</taxon>
        <taxon>Rhabditida</taxon>
        <taxon>Rhabditina</taxon>
        <taxon>Rhabditomorpha</taxon>
        <taxon>Strongyloidea</taxon>
        <taxon>Trichostrongylidae</taxon>
        <taxon>Haemonchus</taxon>
    </lineage>
</organism>
<keyword evidence="2" id="KW-1185">Reference proteome</keyword>
<reference evidence="1 2" key="2">
    <citation type="submission" date="2018-11" db="EMBL/GenBank/DDBJ databases">
        <authorList>
            <consortium name="Pathogen Informatics"/>
        </authorList>
    </citation>
    <scope>NUCLEOTIDE SEQUENCE [LARGE SCALE GENOMIC DNA]</scope>
    <source>
        <strain evidence="1 2">MHpl1</strain>
    </source>
</reference>
<dbReference type="OrthoDB" id="5406014at2759"/>